<accession>A0ABQ9RDM2</accession>
<keyword evidence="3" id="KW-1185">Reference proteome</keyword>
<gene>
    <name evidence="2" type="ORF">CTAM01_05836</name>
</gene>
<reference evidence="2 3" key="1">
    <citation type="submission" date="2016-10" db="EMBL/GenBank/DDBJ databases">
        <title>The genome sequence of Colletotrichum fioriniae PJ7.</title>
        <authorList>
            <person name="Baroncelli R."/>
        </authorList>
    </citation>
    <scope>NUCLEOTIDE SEQUENCE [LARGE SCALE GENOMIC DNA]</scope>
    <source>
        <strain evidence="2 3">Tom-12</strain>
    </source>
</reference>
<evidence type="ECO:0000256" key="1">
    <source>
        <dbReference type="SAM" id="MobiDB-lite"/>
    </source>
</evidence>
<dbReference type="GeneID" id="85406104"/>
<comment type="caution">
    <text evidence="2">The sequence shown here is derived from an EMBL/GenBank/DDBJ whole genome shotgun (WGS) entry which is preliminary data.</text>
</comment>
<name>A0ABQ9RDM2_9PEZI</name>
<protein>
    <submittedName>
        <fullName evidence="2">Uncharacterized protein</fullName>
    </submittedName>
</protein>
<proteinExistence type="predicted"/>
<sequence length="103" mass="11407">MREKGGTCGPWKLIARTLLRHDIERTDSVRSRALHDLPPDMILSAETRLTEQQSRLATLHMELLSNAISVDVTRLDWSDTVPKTDMPASSSAEVPRGCGGPVR</sequence>
<organism evidence="2 3">
    <name type="scientific">Colletotrichum tamarilloi</name>
    <dbReference type="NCBI Taxonomy" id="1209934"/>
    <lineage>
        <taxon>Eukaryota</taxon>
        <taxon>Fungi</taxon>
        <taxon>Dikarya</taxon>
        <taxon>Ascomycota</taxon>
        <taxon>Pezizomycotina</taxon>
        <taxon>Sordariomycetes</taxon>
        <taxon>Hypocreomycetidae</taxon>
        <taxon>Glomerellales</taxon>
        <taxon>Glomerellaceae</taxon>
        <taxon>Colletotrichum</taxon>
        <taxon>Colletotrichum acutatum species complex</taxon>
    </lineage>
</organism>
<feature type="region of interest" description="Disordered" evidence="1">
    <location>
        <begin position="80"/>
        <end position="103"/>
    </location>
</feature>
<dbReference type="RefSeq" id="XP_060383535.1">
    <property type="nucleotide sequence ID" value="XM_060521866.1"/>
</dbReference>
<evidence type="ECO:0000313" key="3">
    <source>
        <dbReference type="Proteomes" id="UP001227543"/>
    </source>
</evidence>
<dbReference type="Proteomes" id="UP001227543">
    <property type="component" value="Unassembled WGS sequence"/>
</dbReference>
<dbReference type="EMBL" id="MLFU01000015">
    <property type="protein sequence ID" value="KAK1501612.1"/>
    <property type="molecule type" value="Genomic_DNA"/>
</dbReference>
<evidence type="ECO:0000313" key="2">
    <source>
        <dbReference type="EMBL" id="KAK1501612.1"/>
    </source>
</evidence>